<organism evidence="1 2">
    <name type="scientific">Fomitopsis schrenkii</name>
    <name type="common">Brown rot fungus</name>
    <dbReference type="NCBI Taxonomy" id="2126942"/>
    <lineage>
        <taxon>Eukaryota</taxon>
        <taxon>Fungi</taxon>
        <taxon>Dikarya</taxon>
        <taxon>Basidiomycota</taxon>
        <taxon>Agaricomycotina</taxon>
        <taxon>Agaricomycetes</taxon>
        <taxon>Polyporales</taxon>
        <taxon>Fomitopsis</taxon>
    </lineage>
</organism>
<sequence>MSSSPPECTPPQPGDVVRLNLHDWLVLLETRTLDSQDVREGPWTVVAEAAVPDSGKIGFRIQSEVDVGVEHIVHREDIVRIDAGCGSSSPTVEKRGA</sequence>
<name>S8E3G7_FOMSC</name>
<accession>S8E3G7</accession>
<dbReference type="Proteomes" id="UP000015241">
    <property type="component" value="Unassembled WGS sequence"/>
</dbReference>
<evidence type="ECO:0000313" key="1">
    <source>
        <dbReference type="EMBL" id="EPS99317.1"/>
    </source>
</evidence>
<dbReference type="InParanoid" id="S8E3G7"/>
<gene>
    <name evidence="1" type="ORF">FOMPIDRAFT_1050604</name>
</gene>
<dbReference type="EMBL" id="KE504157">
    <property type="protein sequence ID" value="EPS99317.1"/>
    <property type="molecule type" value="Genomic_DNA"/>
</dbReference>
<keyword evidence="2" id="KW-1185">Reference proteome</keyword>
<reference evidence="1 2" key="1">
    <citation type="journal article" date="2012" name="Science">
        <title>The Paleozoic origin of enzymatic lignin decomposition reconstructed from 31 fungal genomes.</title>
        <authorList>
            <person name="Floudas D."/>
            <person name="Binder M."/>
            <person name="Riley R."/>
            <person name="Barry K."/>
            <person name="Blanchette R.A."/>
            <person name="Henrissat B."/>
            <person name="Martinez A.T."/>
            <person name="Otillar R."/>
            <person name="Spatafora J.W."/>
            <person name="Yadav J.S."/>
            <person name="Aerts A."/>
            <person name="Benoit I."/>
            <person name="Boyd A."/>
            <person name="Carlson A."/>
            <person name="Copeland A."/>
            <person name="Coutinho P.M."/>
            <person name="de Vries R.P."/>
            <person name="Ferreira P."/>
            <person name="Findley K."/>
            <person name="Foster B."/>
            <person name="Gaskell J."/>
            <person name="Glotzer D."/>
            <person name="Gorecki P."/>
            <person name="Heitman J."/>
            <person name="Hesse C."/>
            <person name="Hori C."/>
            <person name="Igarashi K."/>
            <person name="Jurgens J.A."/>
            <person name="Kallen N."/>
            <person name="Kersten P."/>
            <person name="Kohler A."/>
            <person name="Kuees U."/>
            <person name="Kumar T.K.A."/>
            <person name="Kuo A."/>
            <person name="LaButti K."/>
            <person name="Larrondo L.F."/>
            <person name="Lindquist E."/>
            <person name="Ling A."/>
            <person name="Lombard V."/>
            <person name="Lucas S."/>
            <person name="Lundell T."/>
            <person name="Martin R."/>
            <person name="McLaughlin D.J."/>
            <person name="Morgenstern I."/>
            <person name="Morin E."/>
            <person name="Murat C."/>
            <person name="Nagy L.G."/>
            <person name="Nolan M."/>
            <person name="Ohm R.A."/>
            <person name="Patyshakuliyeva A."/>
            <person name="Rokas A."/>
            <person name="Ruiz-Duenas F.J."/>
            <person name="Sabat G."/>
            <person name="Salamov A."/>
            <person name="Samejima M."/>
            <person name="Schmutz J."/>
            <person name="Slot J.C."/>
            <person name="St John F."/>
            <person name="Stenlid J."/>
            <person name="Sun H."/>
            <person name="Sun S."/>
            <person name="Syed K."/>
            <person name="Tsang A."/>
            <person name="Wiebenga A."/>
            <person name="Young D."/>
            <person name="Pisabarro A."/>
            <person name="Eastwood D.C."/>
            <person name="Martin F."/>
            <person name="Cullen D."/>
            <person name="Grigoriev I.V."/>
            <person name="Hibbett D.S."/>
        </authorList>
    </citation>
    <scope>NUCLEOTIDE SEQUENCE</scope>
    <source>
        <strain evidence="2">FP-58527</strain>
    </source>
</reference>
<evidence type="ECO:0000313" key="2">
    <source>
        <dbReference type="Proteomes" id="UP000015241"/>
    </source>
</evidence>
<proteinExistence type="predicted"/>
<dbReference type="HOGENOM" id="CLU_2346716_0_0_1"/>
<protein>
    <submittedName>
        <fullName evidence="1">Uncharacterized protein</fullName>
    </submittedName>
</protein>
<dbReference type="AlphaFoldDB" id="S8E3G7"/>